<sequence>MKKYILQTRNGFIISHLLNIGKDLNVGNAEEFIVATLEKVYIGISWSRNEKLLKGGSHIIAKHPSFHSHLHRSLLSHTSSNSTGEKQHTYPECLLTEMGWEYMGTVNMTESGRECLPWRAYPYTSVDYFWETKTGGMPPINYTYEKSFRNWNSIIHRNYCRNPFGRERPWCFVSDPAVQWEYCYIPMCTDRAPPECKLTELGGEYSGTKNETITGRTCLPWRNFDETMDPSSLPYSDDVDAHQNFCRNFRLSEAVRVKQVAPWCYIEDTNPPAWEYCDVSFCERRIEIGVEGHVYPECRLSEKGIEYVGSKNETENGKSCQRWDVYIIRLQVLTYPYMFSFNDFPNIISPENHCRNTGQLDRPWCMVSDLNTVWEYCDIPVCENLDPLECKLSPLGIEYVGMLNVTISGNPCKPWLEVCAKKPSACEWLVSRFPDELDGKHRFCRNKAPSYHGPWCFTYSDDGIEWEYCDVPFCPPTDQKRCDIRVGGRCVSPFECKVDEKGVKYIGTKNVTRKGQPCQPWLSNSPNNQLLIIDYDISHFYYNDRSKW</sequence>
<evidence type="ECO:0000256" key="3">
    <source>
        <dbReference type="PROSITE-ProRule" id="PRU00121"/>
    </source>
</evidence>
<dbReference type="PROSITE" id="PS00021">
    <property type="entry name" value="KRINGLE_1"/>
    <property type="match status" value="2"/>
</dbReference>
<accession>A0A7R9A2H3</accession>
<dbReference type="EMBL" id="LR900324">
    <property type="protein sequence ID" value="CAD7245227.1"/>
    <property type="molecule type" value="Genomic_DNA"/>
</dbReference>
<evidence type="ECO:0000259" key="4">
    <source>
        <dbReference type="PROSITE" id="PS50070"/>
    </source>
</evidence>
<dbReference type="PANTHER" id="PTHR24261:SF7">
    <property type="entry name" value="KRINGLE DOMAIN-CONTAINING PROTEIN"/>
    <property type="match status" value="1"/>
</dbReference>
<dbReference type="PROSITE" id="PS50070">
    <property type="entry name" value="KRINGLE_2"/>
    <property type="match status" value="4"/>
</dbReference>
<protein>
    <recommendedName>
        <fullName evidence="4">Kringle domain-containing protein</fullName>
    </recommendedName>
</protein>
<organism evidence="5">
    <name type="scientific">Darwinula stevensoni</name>
    <dbReference type="NCBI Taxonomy" id="69355"/>
    <lineage>
        <taxon>Eukaryota</taxon>
        <taxon>Metazoa</taxon>
        <taxon>Ecdysozoa</taxon>
        <taxon>Arthropoda</taxon>
        <taxon>Crustacea</taxon>
        <taxon>Oligostraca</taxon>
        <taxon>Ostracoda</taxon>
        <taxon>Podocopa</taxon>
        <taxon>Podocopida</taxon>
        <taxon>Darwinulocopina</taxon>
        <taxon>Darwinuloidea</taxon>
        <taxon>Darwinulidae</taxon>
        <taxon>Darwinula</taxon>
    </lineage>
</organism>
<dbReference type="InterPro" id="IPR038178">
    <property type="entry name" value="Kringle_sf"/>
</dbReference>
<dbReference type="EMBL" id="CAJPEV010000807">
    <property type="protein sequence ID" value="CAG0888712.1"/>
    <property type="molecule type" value="Genomic_DNA"/>
</dbReference>
<evidence type="ECO:0000313" key="5">
    <source>
        <dbReference type="EMBL" id="CAD7245227.1"/>
    </source>
</evidence>
<dbReference type="Gene3D" id="2.40.20.10">
    <property type="entry name" value="Plasminogen Kringle 4"/>
    <property type="match status" value="5"/>
</dbReference>
<dbReference type="PRINTS" id="PR00018">
    <property type="entry name" value="KRINGLE"/>
</dbReference>
<dbReference type="PANTHER" id="PTHR24261">
    <property type="entry name" value="PLASMINOGEN-RELATED"/>
    <property type="match status" value="1"/>
</dbReference>
<name>A0A7R9A2H3_9CRUS</name>
<keyword evidence="1 3" id="KW-0420">Kringle</keyword>
<dbReference type="Pfam" id="PF00051">
    <property type="entry name" value="Kringle"/>
    <property type="match status" value="4"/>
</dbReference>
<comment type="caution">
    <text evidence="3">Lacks conserved residue(s) required for the propagation of feature annotation.</text>
</comment>
<dbReference type="InterPro" id="IPR013806">
    <property type="entry name" value="Kringle-like"/>
</dbReference>
<evidence type="ECO:0000313" key="6">
    <source>
        <dbReference type="Proteomes" id="UP000677054"/>
    </source>
</evidence>
<feature type="disulfide bond" evidence="3">
    <location>
        <begin position="354"/>
        <end position="377"/>
    </location>
</feature>
<dbReference type="SUPFAM" id="SSF57440">
    <property type="entry name" value="Kringle-like"/>
    <property type="match status" value="5"/>
</dbReference>
<keyword evidence="6" id="KW-1185">Reference proteome</keyword>
<dbReference type="InterPro" id="IPR000001">
    <property type="entry name" value="Kringle"/>
</dbReference>
<feature type="disulfide bond" evidence="3">
    <location>
        <begin position="160"/>
        <end position="183"/>
    </location>
</feature>
<keyword evidence="2 3" id="KW-1015">Disulfide bond</keyword>
<dbReference type="Proteomes" id="UP000677054">
    <property type="component" value="Unassembled WGS sequence"/>
</dbReference>
<reference evidence="5" key="1">
    <citation type="submission" date="2020-11" db="EMBL/GenBank/DDBJ databases">
        <authorList>
            <person name="Tran Van P."/>
        </authorList>
    </citation>
    <scope>NUCLEOTIDE SEQUENCE</scope>
</reference>
<feature type="domain" description="Kringle" evidence="4">
    <location>
        <begin position="303"/>
        <end position="382"/>
    </location>
</feature>
<dbReference type="InterPro" id="IPR018056">
    <property type="entry name" value="Kringle_CS"/>
</dbReference>
<evidence type="ECO:0000256" key="2">
    <source>
        <dbReference type="ARBA" id="ARBA00023157"/>
    </source>
</evidence>
<dbReference type="AlphaFoldDB" id="A0A7R9A2H3"/>
<evidence type="ECO:0000256" key="1">
    <source>
        <dbReference type="ARBA" id="ARBA00022572"/>
    </source>
</evidence>
<feature type="domain" description="Kringle" evidence="4">
    <location>
        <begin position="99"/>
        <end position="188"/>
    </location>
</feature>
<gene>
    <name evidence="5" type="ORF">DSTB1V02_LOCUS5101</name>
</gene>
<feature type="domain" description="Kringle" evidence="4">
    <location>
        <begin position="202"/>
        <end position="282"/>
    </location>
</feature>
<feature type="domain" description="Kringle" evidence="4">
    <location>
        <begin position="396"/>
        <end position="474"/>
    </location>
</feature>
<dbReference type="InterPro" id="IPR050759">
    <property type="entry name" value="Serine_protease_kringle"/>
</dbReference>
<dbReference type="SMART" id="SM00130">
    <property type="entry name" value="KR"/>
    <property type="match status" value="4"/>
</dbReference>
<dbReference type="CDD" id="cd00108">
    <property type="entry name" value="KR"/>
    <property type="match status" value="1"/>
</dbReference>
<proteinExistence type="predicted"/>
<dbReference type="OrthoDB" id="1915767at2759"/>